<reference evidence="1" key="1">
    <citation type="submission" date="2015-06" db="EMBL/GenBank/DDBJ databases">
        <authorList>
            <person name="Hoefler B.C."/>
            <person name="Straight P.D."/>
        </authorList>
    </citation>
    <scope>NUCLEOTIDE SEQUENCE</scope>
</reference>
<accession>A0A0K8UF93</accession>
<proteinExistence type="predicted"/>
<name>A0A0K8UF93_BACLA</name>
<evidence type="ECO:0000313" key="1">
    <source>
        <dbReference type="EMBL" id="JAI25025.1"/>
    </source>
</evidence>
<organism evidence="1">
    <name type="scientific">Bactrocera latifrons</name>
    <name type="common">Malaysian fruit fly</name>
    <name type="synonym">Chaetodacus latifrons</name>
    <dbReference type="NCBI Taxonomy" id="174628"/>
    <lineage>
        <taxon>Eukaryota</taxon>
        <taxon>Metazoa</taxon>
        <taxon>Ecdysozoa</taxon>
        <taxon>Arthropoda</taxon>
        <taxon>Hexapoda</taxon>
        <taxon>Insecta</taxon>
        <taxon>Pterygota</taxon>
        <taxon>Neoptera</taxon>
        <taxon>Endopterygota</taxon>
        <taxon>Diptera</taxon>
        <taxon>Brachycera</taxon>
        <taxon>Muscomorpha</taxon>
        <taxon>Tephritoidea</taxon>
        <taxon>Tephritidae</taxon>
        <taxon>Bactrocera</taxon>
        <taxon>Bactrocera</taxon>
    </lineage>
</organism>
<dbReference type="Gene3D" id="1.10.10.2590">
    <property type="entry name" value="BEN domain"/>
    <property type="match status" value="1"/>
</dbReference>
<gene>
    <name evidence="1" type="ORF">c0_g1_i2</name>
</gene>
<evidence type="ECO:0008006" key="2">
    <source>
        <dbReference type="Google" id="ProtNLM"/>
    </source>
</evidence>
<dbReference type="OrthoDB" id="8186171at2759"/>
<sequence length="278" mass="31181">MNTATSTNNTELENKFIESTEIALDLTLAFLDEAPARAPIEKELPTKSQRDCQTEFNLMAKKFPDDNIIVHEEAQSSLVKPSMVQIPQYSLRDSALGENNSIDEIMRSMALEPIFEDVSAVIHGEPIDELGILNTSNLKEKVHTSLVQKALNKVQERNKENQLSNIVNVNEVFSTNDGLSDFALGPNGKIRWKGILSATRSLLDVMFDRETLATHTLSAHSLGSLQDRICPLKGQFLKVKVKDLIYILKQKFDCSEGRIRKIISQNCGVMNYLLSKLF</sequence>
<protein>
    <recommendedName>
        <fullName evidence="2">BEN domain-containing protein</fullName>
    </recommendedName>
</protein>
<dbReference type="EMBL" id="GDHF01027289">
    <property type="protein sequence ID" value="JAI25025.1"/>
    <property type="molecule type" value="Transcribed_RNA"/>
</dbReference>
<dbReference type="AlphaFoldDB" id="A0A0K8UF93"/>